<dbReference type="InterPro" id="IPR008254">
    <property type="entry name" value="Flavodoxin/NO_synth"/>
</dbReference>
<accession>A0AAD0MPS2</accession>
<evidence type="ECO:0000313" key="2">
    <source>
        <dbReference type="EMBL" id="AVQ24827.1"/>
    </source>
</evidence>
<dbReference type="Proteomes" id="UP000241472">
    <property type="component" value="Chromosome"/>
</dbReference>
<reference evidence="2 3" key="1">
    <citation type="submission" date="2018-03" db="EMBL/GenBank/DDBJ databases">
        <title>Complete Fusobacterium genomes using hybrid Minion sequencing.</title>
        <authorList>
            <person name="Slade D.J."/>
            <person name="Lahmers K."/>
        </authorList>
    </citation>
    <scope>NUCLEOTIDE SEQUENCE [LARGE SCALE GENOMIC DNA]</scope>
    <source>
        <strain evidence="2 3">2_1_31</strain>
    </source>
</reference>
<protein>
    <submittedName>
        <fullName evidence="2">Flavodoxin</fullName>
    </submittedName>
</protein>
<dbReference type="GO" id="GO:0010181">
    <property type="term" value="F:FMN binding"/>
    <property type="evidence" value="ECO:0007669"/>
    <property type="project" value="InterPro"/>
</dbReference>
<organism evidence="2 3">
    <name type="scientific">Fusobacterium periodonticum</name>
    <dbReference type="NCBI Taxonomy" id="860"/>
    <lineage>
        <taxon>Bacteria</taxon>
        <taxon>Fusobacteriati</taxon>
        <taxon>Fusobacteriota</taxon>
        <taxon>Fusobacteriia</taxon>
        <taxon>Fusobacteriales</taxon>
        <taxon>Fusobacteriaceae</taxon>
        <taxon>Fusobacterium</taxon>
    </lineage>
</organism>
<dbReference type="GO" id="GO:0006783">
    <property type="term" value="P:heme biosynthetic process"/>
    <property type="evidence" value="ECO:0007669"/>
    <property type="project" value="TreeGrafter"/>
</dbReference>
<dbReference type="KEGG" id="fpei:C4N17_03395"/>
<gene>
    <name evidence="2" type="ORF">C4N17_03395</name>
</gene>
<dbReference type="RefSeq" id="WP_008793641.1">
    <property type="nucleotide sequence ID" value="NZ_CABKNO010000001.1"/>
</dbReference>
<dbReference type="PANTHER" id="PTHR38030">
    <property type="entry name" value="PROTOPORPHYRINOGEN IX DEHYDROGENASE [MENAQUINONE]"/>
    <property type="match status" value="1"/>
</dbReference>
<dbReference type="PANTHER" id="PTHR38030:SF2">
    <property type="entry name" value="PROTOPORPHYRINOGEN IX DEHYDROGENASE [QUINONE]"/>
    <property type="match status" value="1"/>
</dbReference>
<sequence>MKTLIVYSTISGNTKAVCERIYNALNVEKEIINVKDSKNIKPSDYENIIIGFWCDKGTMDKDSIDFLKTLNNKNLYFLGTLGARPDSEHWNDVFENAKKLCSENNIFKDGLLIWGRISKEMMDVMKKFPAGHPHAVTPERLARWEAASTHPDENDFKKAEEFFSDLLNKILY</sequence>
<evidence type="ECO:0000313" key="3">
    <source>
        <dbReference type="Proteomes" id="UP000241472"/>
    </source>
</evidence>
<dbReference type="SUPFAM" id="SSF52218">
    <property type="entry name" value="Flavoproteins"/>
    <property type="match status" value="1"/>
</dbReference>
<dbReference type="AlphaFoldDB" id="A0AAD0MPS2"/>
<dbReference type="InterPro" id="IPR029039">
    <property type="entry name" value="Flavoprotein-like_sf"/>
</dbReference>
<dbReference type="Gene3D" id="3.40.50.360">
    <property type="match status" value="1"/>
</dbReference>
<feature type="domain" description="Flavodoxin-like" evidence="1">
    <location>
        <begin position="4"/>
        <end position="163"/>
    </location>
</feature>
<proteinExistence type="predicted"/>
<dbReference type="Pfam" id="PF12641">
    <property type="entry name" value="Flavodoxin_3"/>
    <property type="match status" value="1"/>
</dbReference>
<dbReference type="InterPro" id="IPR052200">
    <property type="entry name" value="Protoporphyrinogen_IX_DH"/>
</dbReference>
<name>A0AAD0MPS2_9FUSO</name>
<dbReference type="EMBL" id="CP028108">
    <property type="protein sequence ID" value="AVQ24827.1"/>
    <property type="molecule type" value="Genomic_DNA"/>
</dbReference>
<evidence type="ECO:0000259" key="1">
    <source>
        <dbReference type="Pfam" id="PF12641"/>
    </source>
</evidence>
<dbReference type="GO" id="GO:0070819">
    <property type="term" value="F:menaquinone-dependent protoporphyrinogen oxidase activity"/>
    <property type="evidence" value="ECO:0007669"/>
    <property type="project" value="TreeGrafter"/>
</dbReference>